<dbReference type="EMBL" id="MU394378">
    <property type="protein sequence ID" value="KAI6082106.1"/>
    <property type="molecule type" value="Genomic_DNA"/>
</dbReference>
<protein>
    <submittedName>
        <fullName evidence="1">Uncharacterized protein</fullName>
    </submittedName>
</protein>
<comment type="caution">
    <text evidence="1">The sequence shown here is derived from an EMBL/GenBank/DDBJ whole genome shotgun (WGS) entry which is preliminary data.</text>
</comment>
<reference evidence="1 2" key="1">
    <citation type="journal article" date="2022" name="New Phytol.">
        <title>Ecological generalism drives hyperdiversity of secondary metabolite gene clusters in xylarialean endophytes.</title>
        <authorList>
            <person name="Franco M.E.E."/>
            <person name="Wisecaver J.H."/>
            <person name="Arnold A.E."/>
            <person name="Ju Y.M."/>
            <person name="Slot J.C."/>
            <person name="Ahrendt S."/>
            <person name="Moore L.P."/>
            <person name="Eastman K.E."/>
            <person name="Scott K."/>
            <person name="Konkel Z."/>
            <person name="Mondo S.J."/>
            <person name="Kuo A."/>
            <person name="Hayes R.D."/>
            <person name="Haridas S."/>
            <person name="Andreopoulos B."/>
            <person name="Riley R."/>
            <person name="LaButti K."/>
            <person name="Pangilinan J."/>
            <person name="Lipzen A."/>
            <person name="Amirebrahimi M."/>
            <person name="Yan J."/>
            <person name="Adam C."/>
            <person name="Keymanesh K."/>
            <person name="Ng V."/>
            <person name="Louie K."/>
            <person name="Northen T."/>
            <person name="Drula E."/>
            <person name="Henrissat B."/>
            <person name="Hsieh H.M."/>
            <person name="Youens-Clark K."/>
            <person name="Lutzoni F."/>
            <person name="Miadlikowska J."/>
            <person name="Eastwood D.C."/>
            <person name="Hamelin R.C."/>
            <person name="Grigoriev I.V."/>
            <person name="U'Ren J.M."/>
        </authorList>
    </citation>
    <scope>NUCLEOTIDE SEQUENCE [LARGE SCALE GENOMIC DNA]</scope>
    <source>
        <strain evidence="1 2">ER1909</strain>
    </source>
</reference>
<organism evidence="1 2">
    <name type="scientific">Hypoxylon rubiginosum</name>
    <dbReference type="NCBI Taxonomy" id="110542"/>
    <lineage>
        <taxon>Eukaryota</taxon>
        <taxon>Fungi</taxon>
        <taxon>Dikarya</taxon>
        <taxon>Ascomycota</taxon>
        <taxon>Pezizomycotina</taxon>
        <taxon>Sordariomycetes</taxon>
        <taxon>Xylariomycetidae</taxon>
        <taxon>Xylariales</taxon>
        <taxon>Hypoxylaceae</taxon>
        <taxon>Hypoxylon</taxon>
    </lineage>
</organism>
<dbReference type="Proteomes" id="UP001497680">
    <property type="component" value="Unassembled WGS sequence"/>
</dbReference>
<evidence type="ECO:0000313" key="2">
    <source>
        <dbReference type="Proteomes" id="UP001497680"/>
    </source>
</evidence>
<name>A0ACC0CP13_9PEZI</name>
<gene>
    <name evidence="1" type="ORF">F4821DRAFT_264241</name>
</gene>
<sequence>MPFFKRKVKSVKSESEGSDDSSSSLSDYLPIRYTYEGPVDPLDDPPVVSGSRGQARYPSNVPQKREQSASPAMSHTNIKKQKKRDPKTDEGFEGAFSPSHVSSRSSRSSTPGFSQNARRNPAPAGRTANMGQQRATRGVGSSDDSSSDSASDSASDSSSNSDDDYDSDGHLKKRVKRSPRSPSPDSDRSPSPVPNGKKQIKRKMWW</sequence>
<proteinExistence type="predicted"/>
<accession>A0ACC0CP13</accession>
<evidence type="ECO:0000313" key="1">
    <source>
        <dbReference type="EMBL" id="KAI6082106.1"/>
    </source>
</evidence>
<keyword evidence="2" id="KW-1185">Reference proteome</keyword>